<comment type="caution">
    <text evidence="1">The sequence shown here is derived from an EMBL/GenBank/DDBJ whole genome shotgun (WGS) entry which is preliminary data.</text>
</comment>
<dbReference type="Proteomes" id="UP000094526">
    <property type="component" value="Unassembled WGS sequence"/>
</dbReference>
<sequence>MAMADFPLSVGTFLDPCAGLGIGSSVRRARLMCDRSFLRVADAAADFPPPFVDDDHGHDHDNGTYTAVRSPVVHTPSPYTLPLPEII</sequence>
<protein>
    <submittedName>
        <fullName evidence="1">Uncharacterized protein</fullName>
    </submittedName>
</protein>
<name>A0A1C1CNL3_9EURO</name>
<organism evidence="1 2">
    <name type="scientific">Cladophialophora carrionii</name>
    <dbReference type="NCBI Taxonomy" id="86049"/>
    <lineage>
        <taxon>Eukaryota</taxon>
        <taxon>Fungi</taxon>
        <taxon>Dikarya</taxon>
        <taxon>Ascomycota</taxon>
        <taxon>Pezizomycotina</taxon>
        <taxon>Eurotiomycetes</taxon>
        <taxon>Chaetothyriomycetidae</taxon>
        <taxon>Chaetothyriales</taxon>
        <taxon>Herpotrichiellaceae</taxon>
        <taxon>Cladophialophora</taxon>
    </lineage>
</organism>
<keyword evidence="2" id="KW-1185">Reference proteome</keyword>
<gene>
    <name evidence="1" type="ORF">CLCR_07814</name>
</gene>
<dbReference type="AlphaFoldDB" id="A0A1C1CNL3"/>
<evidence type="ECO:0000313" key="1">
    <source>
        <dbReference type="EMBL" id="OCT50104.1"/>
    </source>
</evidence>
<proteinExistence type="predicted"/>
<dbReference type="EMBL" id="LGRB01000010">
    <property type="protein sequence ID" value="OCT50104.1"/>
    <property type="molecule type" value="Genomic_DNA"/>
</dbReference>
<accession>A0A1C1CNL3</accession>
<reference evidence="2" key="1">
    <citation type="submission" date="2015-07" db="EMBL/GenBank/DDBJ databases">
        <authorList>
            <person name="Teixeira M.M."/>
            <person name="Souza R.C."/>
            <person name="Almeida L.G."/>
            <person name="Vicente V.A."/>
            <person name="de Hoog S."/>
            <person name="Bocca A.L."/>
            <person name="de Almeida S.R."/>
            <person name="Vasconcelos A.T."/>
            <person name="Felipe M.S."/>
        </authorList>
    </citation>
    <scope>NUCLEOTIDE SEQUENCE [LARGE SCALE GENOMIC DNA]</scope>
    <source>
        <strain evidence="2">KSF</strain>
    </source>
</reference>
<dbReference type="VEuPathDB" id="FungiDB:CLCR_07814"/>
<evidence type="ECO:0000313" key="2">
    <source>
        <dbReference type="Proteomes" id="UP000094526"/>
    </source>
</evidence>